<keyword evidence="3" id="KW-1185">Reference proteome</keyword>
<feature type="region of interest" description="Disordered" evidence="1">
    <location>
        <begin position="22"/>
        <end position="48"/>
    </location>
</feature>
<comment type="caution">
    <text evidence="2">The sequence shown here is derived from an EMBL/GenBank/DDBJ whole genome shotgun (WGS) entry which is preliminary data.</text>
</comment>
<name>A0ABP7S386_9ACTN</name>
<sequence>MRPAHAPLPGTMDRELPLVPIRNEAGQEAGDRLSRARSHHMGNRPTSAYKVTGAALQVSCKGRAALELSFNRGVSKSDRSHVVL</sequence>
<proteinExistence type="predicted"/>
<organism evidence="2 3">
    <name type="scientific">Streptomyces marokkonensis</name>
    <dbReference type="NCBI Taxonomy" id="324855"/>
    <lineage>
        <taxon>Bacteria</taxon>
        <taxon>Bacillati</taxon>
        <taxon>Actinomycetota</taxon>
        <taxon>Actinomycetes</taxon>
        <taxon>Kitasatosporales</taxon>
        <taxon>Streptomycetaceae</taxon>
        <taxon>Streptomyces</taxon>
    </lineage>
</organism>
<evidence type="ECO:0000313" key="2">
    <source>
        <dbReference type="EMBL" id="GAA4006076.1"/>
    </source>
</evidence>
<accession>A0ABP7S386</accession>
<reference evidence="3" key="1">
    <citation type="journal article" date="2019" name="Int. J. Syst. Evol. Microbiol.">
        <title>The Global Catalogue of Microorganisms (GCM) 10K type strain sequencing project: providing services to taxonomists for standard genome sequencing and annotation.</title>
        <authorList>
            <consortium name="The Broad Institute Genomics Platform"/>
            <consortium name="The Broad Institute Genome Sequencing Center for Infectious Disease"/>
            <person name="Wu L."/>
            <person name="Ma J."/>
        </authorList>
    </citation>
    <scope>NUCLEOTIDE SEQUENCE [LARGE SCALE GENOMIC DNA]</scope>
    <source>
        <strain evidence="3">JCM 17027</strain>
    </source>
</reference>
<dbReference type="EMBL" id="BAABCQ010000175">
    <property type="protein sequence ID" value="GAA4006076.1"/>
    <property type="molecule type" value="Genomic_DNA"/>
</dbReference>
<evidence type="ECO:0000313" key="3">
    <source>
        <dbReference type="Proteomes" id="UP001500034"/>
    </source>
</evidence>
<dbReference type="Proteomes" id="UP001500034">
    <property type="component" value="Unassembled WGS sequence"/>
</dbReference>
<gene>
    <name evidence="2" type="ORF">GCM10022384_60480</name>
</gene>
<protein>
    <submittedName>
        <fullName evidence="2">Uncharacterized protein</fullName>
    </submittedName>
</protein>
<evidence type="ECO:0000256" key="1">
    <source>
        <dbReference type="SAM" id="MobiDB-lite"/>
    </source>
</evidence>